<dbReference type="PANTHER" id="PTHR14582">
    <property type="entry name" value="INNER KINETOCHORE SUBUNIT MAL2"/>
    <property type="match status" value="1"/>
</dbReference>
<evidence type="ECO:0000256" key="1">
    <source>
        <dbReference type="ARBA" id="ARBA00004123"/>
    </source>
</evidence>
<keyword evidence="8" id="KW-1185">Reference proteome</keyword>
<keyword evidence="6" id="KW-0137">Centromere</keyword>
<evidence type="ECO:0000256" key="3">
    <source>
        <dbReference type="ARBA" id="ARBA00007321"/>
    </source>
</evidence>
<proteinExistence type="inferred from homology"/>
<evidence type="ECO:0000313" key="8">
    <source>
        <dbReference type="Proteomes" id="UP000250266"/>
    </source>
</evidence>
<dbReference type="AlphaFoldDB" id="A0A8E2E4C8"/>
<dbReference type="PANTHER" id="PTHR14582:SF1">
    <property type="entry name" value="CENTROMERE PROTEIN O"/>
    <property type="match status" value="1"/>
</dbReference>
<dbReference type="InterPro" id="IPR018464">
    <property type="entry name" value="CENP-O"/>
</dbReference>
<dbReference type="EMBL" id="KV745167">
    <property type="protein sequence ID" value="OCK76929.1"/>
    <property type="molecule type" value="Genomic_DNA"/>
</dbReference>
<evidence type="ECO:0000256" key="5">
    <source>
        <dbReference type="ARBA" id="ARBA00023242"/>
    </source>
</evidence>
<dbReference type="Pfam" id="PF09496">
    <property type="entry name" value="CENP-O"/>
    <property type="match status" value="1"/>
</dbReference>
<sequence length="300" mass="33053">MEAPRSSGLDAEIASIGFQISHLRQRRSNLVSVLLSSPHTASILNHASDRPRNASQRLTNALKTVRKQQKRNTENIHRACAGVTAYRVKDPDPHAVDGGRVLGVQIEVFIKGAFTSPYHVLLIRPTAGSDHLRIHKHTIPACIPLSQLAAQYLPQPSQTTMQTSTAQNLPRLIRVLRKELVSYNLRLATVEDLRAEAGLAPTAISKEVSMGEVLNASIDPTPSRNERRRGKISQIEADAAVRELTVKWSSGLIARMKLSKDGTVEKGVARTLDGKREAEIERRLVGRMEGLVQRLREAGT</sequence>
<comment type="similarity">
    <text evidence="3">Belongs to the CENP-O/MCM21 family.</text>
</comment>
<keyword evidence="5" id="KW-0539">Nucleus</keyword>
<evidence type="ECO:0000313" key="7">
    <source>
        <dbReference type="EMBL" id="OCK76929.1"/>
    </source>
</evidence>
<organism evidence="7 8">
    <name type="scientific">Lepidopterella palustris CBS 459.81</name>
    <dbReference type="NCBI Taxonomy" id="1314670"/>
    <lineage>
        <taxon>Eukaryota</taxon>
        <taxon>Fungi</taxon>
        <taxon>Dikarya</taxon>
        <taxon>Ascomycota</taxon>
        <taxon>Pezizomycotina</taxon>
        <taxon>Dothideomycetes</taxon>
        <taxon>Pleosporomycetidae</taxon>
        <taxon>Mytilinidiales</taxon>
        <taxon>Argynnaceae</taxon>
        <taxon>Lepidopterella</taxon>
    </lineage>
</organism>
<accession>A0A8E2E4C8</accession>
<reference evidence="7 8" key="1">
    <citation type="journal article" date="2016" name="Nat. Commun.">
        <title>Ectomycorrhizal ecology is imprinted in the genome of the dominant symbiotic fungus Cenococcum geophilum.</title>
        <authorList>
            <consortium name="DOE Joint Genome Institute"/>
            <person name="Peter M."/>
            <person name="Kohler A."/>
            <person name="Ohm R.A."/>
            <person name="Kuo A."/>
            <person name="Krutzmann J."/>
            <person name="Morin E."/>
            <person name="Arend M."/>
            <person name="Barry K.W."/>
            <person name="Binder M."/>
            <person name="Choi C."/>
            <person name="Clum A."/>
            <person name="Copeland A."/>
            <person name="Grisel N."/>
            <person name="Haridas S."/>
            <person name="Kipfer T."/>
            <person name="LaButti K."/>
            <person name="Lindquist E."/>
            <person name="Lipzen A."/>
            <person name="Maire R."/>
            <person name="Meier B."/>
            <person name="Mihaltcheva S."/>
            <person name="Molinier V."/>
            <person name="Murat C."/>
            <person name="Poggeler S."/>
            <person name="Quandt C.A."/>
            <person name="Sperisen C."/>
            <person name="Tritt A."/>
            <person name="Tisserant E."/>
            <person name="Crous P.W."/>
            <person name="Henrissat B."/>
            <person name="Nehls U."/>
            <person name="Egli S."/>
            <person name="Spatafora J.W."/>
            <person name="Grigoriev I.V."/>
            <person name="Martin F.M."/>
        </authorList>
    </citation>
    <scope>NUCLEOTIDE SEQUENCE [LARGE SCALE GENOMIC DNA]</scope>
    <source>
        <strain evidence="7 8">CBS 459.81</strain>
    </source>
</reference>
<comment type="subcellular location">
    <subcellularLocation>
        <location evidence="2">Chromosome</location>
        <location evidence="2">Centromere</location>
    </subcellularLocation>
    <subcellularLocation>
        <location evidence="1">Nucleus</location>
    </subcellularLocation>
</comment>
<protein>
    <recommendedName>
        <fullName evidence="9">Cenp-O kinetochore centromere component</fullName>
    </recommendedName>
</protein>
<dbReference type="GO" id="GO:0031511">
    <property type="term" value="C:Mis6-Sim4 complex"/>
    <property type="evidence" value="ECO:0007669"/>
    <property type="project" value="TreeGrafter"/>
</dbReference>
<keyword evidence="4" id="KW-0158">Chromosome</keyword>
<dbReference type="Proteomes" id="UP000250266">
    <property type="component" value="Unassembled WGS sequence"/>
</dbReference>
<name>A0A8E2E4C8_9PEZI</name>
<evidence type="ECO:0000256" key="6">
    <source>
        <dbReference type="ARBA" id="ARBA00023328"/>
    </source>
</evidence>
<dbReference type="GO" id="GO:0005634">
    <property type="term" value="C:nucleus"/>
    <property type="evidence" value="ECO:0007669"/>
    <property type="project" value="UniProtKB-SubCell"/>
</dbReference>
<dbReference type="OrthoDB" id="10050372at2759"/>
<evidence type="ECO:0000256" key="4">
    <source>
        <dbReference type="ARBA" id="ARBA00022454"/>
    </source>
</evidence>
<evidence type="ECO:0000256" key="2">
    <source>
        <dbReference type="ARBA" id="ARBA00004584"/>
    </source>
</evidence>
<gene>
    <name evidence="7" type="ORF">K432DRAFT_396026</name>
</gene>
<evidence type="ECO:0008006" key="9">
    <source>
        <dbReference type="Google" id="ProtNLM"/>
    </source>
</evidence>